<organism evidence="1 2">
    <name type="scientific">Prorocentrum cordatum</name>
    <dbReference type="NCBI Taxonomy" id="2364126"/>
    <lineage>
        <taxon>Eukaryota</taxon>
        <taxon>Sar</taxon>
        <taxon>Alveolata</taxon>
        <taxon>Dinophyceae</taxon>
        <taxon>Prorocentrales</taxon>
        <taxon>Prorocentraceae</taxon>
        <taxon>Prorocentrum</taxon>
    </lineage>
</organism>
<evidence type="ECO:0000313" key="2">
    <source>
        <dbReference type="Proteomes" id="UP001189429"/>
    </source>
</evidence>
<proteinExistence type="predicted"/>
<sequence>MDSVLEAIKVWYRGGDHGRLLMGTQTMMQGLDSVVASDCPEVNIRQRKQLRYQCGEHHTFRLYREERLRCNGGFPKECPPVRAKSEFDGLRYGIIEPGAEKYGVRKLVAWSRFENCTWFGCAGRGEEKYQRRERQGWCQTGLPPNDK</sequence>
<protein>
    <submittedName>
        <fullName evidence="1">Uncharacterized protein</fullName>
    </submittedName>
</protein>
<name>A0ABN9SED9_9DINO</name>
<dbReference type="Proteomes" id="UP001189429">
    <property type="component" value="Unassembled WGS sequence"/>
</dbReference>
<gene>
    <name evidence="1" type="ORF">PCOR1329_LOCUS27534</name>
</gene>
<accession>A0ABN9SED9</accession>
<comment type="caution">
    <text evidence="1">The sequence shown here is derived from an EMBL/GenBank/DDBJ whole genome shotgun (WGS) entry which is preliminary data.</text>
</comment>
<dbReference type="EMBL" id="CAUYUJ010010001">
    <property type="protein sequence ID" value="CAK0828257.1"/>
    <property type="molecule type" value="Genomic_DNA"/>
</dbReference>
<reference evidence="1" key="1">
    <citation type="submission" date="2023-10" db="EMBL/GenBank/DDBJ databases">
        <authorList>
            <person name="Chen Y."/>
            <person name="Shah S."/>
            <person name="Dougan E. K."/>
            <person name="Thang M."/>
            <person name="Chan C."/>
        </authorList>
    </citation>
    <scope>NUCLEOTIDE SEQUENCE [LARGE SCALE GENOMIC DNA]</scope>
</reference>
<evidence type="ECO:0000313" key="1">
    <source>
        <dbReference type="EMBL" id="CAK0828257.1"/>
    </source>
</evidence>
<keyword evidence="2" id="KW-1185">Reference proteome</keyword>